<evidence type="ECO:0000313" key="1">
    <source>
        <dbReference type="EMBL" id="VVC33226.1"/>
    </source>
</evidence>
<dbReference type="Proteomes" id="UP000325440">
    <property type="component" value="Unassembled WGS sequence"/>
</dbReference>
<gene>
    <name evidence="1" type="ORF">CINCED_3A012235</name>
</gene>
<proteinExistence type="predicted"/>
<keyword evidence="2" id="KW-1185">Reference proteome</keyword>
<protein>
    <submittedName>
        <fullName evidence="1">Uncharacterized protein</fullName>
    </submittedName>
</protein>
<sequence length="224" mass="26373">MELERSIDPILDESDEPDEPINYFYNGVTGTKLMSEEIKMIDTYINDSINETWNKIGDTSKIMKESEIGSVISVKKPWFNDVCEDILNQRNHARNQWLNDQYNKENEAVYKKCQKRASRIFKREKKKFTRKLLEEAKADSKMKRRRLVKCHLVGTMGTWCYQRSTTLLLNKRKSEISHQGVDGYQECQHQNVFKLILHHHHHLMAAPCRDSHMSLSFATFLSCE</sequence>
<dbReference type="EMBL" id="CABPRJ010000965">
    <property type="protein sequence ID" value="VVC33226.1"/>
    <property type="molecule type" value="Genomic_DNA"/>
</dbReference>
<accession>A0A5E4MQR3</accession>
<name>A0A5E4MQR3_9HEMI</name>
<dbReference type="AlphaFoldDB" id="A0A5E4MQR3"/>
<reference evidence="1 2" key="1">
    <citation type="submission" date="2019-08" db="EMBL/GenBank/DDBJ databases">
        <authorList>
            <person name="Alioto T."/>
            <person name="Alioto T."/>
            <person name="Gomez Garrido J."/>
        </authorList>
    </citation>
    <scope>NUCLEOTIDE SEQUENCE [LARGE SCALE GENOMIC DNA]</scope>
</reference>
<organism evidence="1 2">
    <name type="scientific">Cinara cedri</name>
    <dbReference type="NCBI Taxonomy" id="506608"/>
    <lineage>
        <taxon>Eukaryota</taxon>
        <taxon>Metazoa</taxon>
        <taxon>Ecdysozoa</taxon>
        <taxon>Arthropoda</taxon>
        <taxon>Hexapoda</taxon>
        <taxon>Insecta</taxon>
        <taxon>Pterygota</taxon>
        <taxon>Neoptera</taxon>
        <taxon>Paraneoptera</taxon>
        <taxon>Hemiptera</taxon>
        <taxon>Sternorrhyncha</taxon>
        <taxon>Aphidomorpha</taxon>
        <taxon>Aphidoidea</taxon>
        <taxon>Aphididae</taxon>
        <taxon>Lachninae</taxon>
        <taxon>Cinara</taxon>
    </lineage>
</organism>
<evidence type="ECO:0000313" key="2">
    <source>
        <dbReference type="Proteomes" id="UP000325440"/>
    </source>
</evidence>